<feature type="transmembrane region" description="Helical" evidence="1">
    <location>
        <begin position="72"/>
        <end position="93"/>
    </location>
</feature>
<dbReference type="RefSeq" id="WP_218602676.1">
    <property type="nucleotide sequence ID" value="NZ_JADQDJ010000077.1"/>
</dbReference>
<evidence type="ECO:0000256" key="1">
    <source>
        <dbReference type="SAM" id="Phobius"/>
    </source>
</evidence>
<accession>A0ABS6ULY4</accession>
<keyword evidence="1" id="KW-0472">Membrane</keyword>
<reference evidence="2 3" key="1">
    <citation type="submission" date="2020-11" db="EMBL/GenBank/DDBJ databases">
        <title>Pseudonocardia abyssalis sp. nov. and Pseudonocardia oceani sp. nov., description and phylogenomic analysis of two novel actinomycetes isolated from the deep Southern Ocean.</title>
        <authorList>
            <person name="Parra J."/>
        </authorList>
    </citation>
    <scope>NUCLEOTIDE SEQUENCE [LARGE SCALE GENOMIC DNA]</scope>
    <source>
        <strain evidence="2 3">KRD-168</strain>
    </source>
</reference>
<feature type="transmembrane region" description="Helical" evidence="1">
    <location>
        <begin position="128"/>
        <end position="150"/>
    </location>
</feature>
<sequence length="233" mass="23542">MEGRHVMGRRAMGDRAITGAAAPVADMATGHPRGDSSPWTWVAGGAVCGLAWSAALRGYMVELVGAGSTFTWTGTFGALLLPGAVTGGLLGWAEYLRRSGPPRGWRWLALAPLTLAAAPMLMPGAVTTLATTGIGGGAIAVGLMGIVGGYALSGRGRRWPRVVCGVAGVGFAAALAATVPGMTNPSQSLTDPRGAWAAVLAGSIYAVLALGCSIPHRRAVSPSVEPLRSGRVT</sequence>
<feature type="transmembrane region" description="Helical" evidence="1">
    <location>
        <begin position="105"/>
        <end position="122"/>
    </location>
</feature>
<keyword evidence="1" id="KW-0812">Transmembrane</keyword>
<keyword evidence="3" id="KW-1185">Reference proteome</keyword>
<evidence type="ECO:0000313" key="2">
    <source>
        <dbReference type="EMBL" id="MBW0133267.1"/>
    </source>
</evidence>
<comment type="caution">
    <text evidence="2">The sequence shown here is derived from an EMBL/GenBank/DDBJ whole genome shotgun (WGS) entry which is preliminary data.</text>
</comment>
<feature type="transmembrane region" description="Helical" evidence="1">
    <location>
        <begin position="162"/>
        <end position="182"/>
    </location>
</feature>
<gene>
    <name evidence="2" type="ORF">I4I81_03230</name>
</gene>
<name>A0ABS6ULY4_9PSEU</name>
<feature type="transmembrane region" description="Helical" evidence="1">
    <location>
        <begin position="39"/>
        <end position="60"/>
    </location>
</feature>
<organism evidence="2 3">
    <name type="scientific">Pseudonocardia abyssalis</name>
    <dbReference type="NCBI Taxonomy" id="2792008"/>
    <lineage>
        <taxon>Bacteria</taxon>
        <taxon>Bacillati</taxon>
        <taxon>Actinomycetota</taxon>
        <taxon>Actinomycetes</taxon>
        <taxon>Pseudonocardiales</taxon>
        <taxon>Pseudonocardiaceae</taxon>
        <taxon>Pseudonocardia</taxon>
    </lineage>
</organism>
<keyword evidence="1" id="KW-1133">Transmembrane helix</keyword>
<protein>
    <recommendedName>
        <fullName evidence="4">Integral membrane protein</fullName>
    </recommendedName>
</protein>
<feature type="transmembrane region" description="Helical" evidence="1">
    <location>
        <begin position="194"/>
        <end position="214"/>
    </location>
</feature>
<evidence type="ECO:0000313" key="3">
    <source>
        <dbReference type="Proteomes" id="UP000694287"/>
    </source>
</evidence>
<dbReference type="Proteomes" id="UP000694287">
    <property type="component" value="Unassembled WGS sequence"/>
</dbReference>
<evidence type="ECO:0008006" key="4">
    <source>
        <dbReference type="Google" id="ProtNLM"/>
    </source>
</evidence>
<dbReference type="EMBL" id="JADQDK010000001">
    <property type="protein sequence ID" value="MBW0133267.1"/>
    <property type="molecule type" value="Genomic_DNA"/>
</dbReference>
<proteinExistence type="predicted"/>